<evidence type="ECO:0000313" key="4">
    <source>
        <dbReference type="Proteomes" id="UP000012046"/>
    </source>
</evidence>
<feature type="domain" description="Helix-hairpin-helix DNA-binding motif class 1" evidence="2">
    <location>
        <begin position="49"/>
        <end position="68"/>
    </location>
</feature>
<keyword evidence="4" id="KW-1185">Reference proteome</keyword>
<comment type="caution">
    <text evidence="3">The sequence shown here is derived from an EMBL/GenBank/DDBJ whole genome shotgun (WGS) entry which is preliminary data.</text>
</comment>
<dbReference type="EMBL" id="AHTH01000005">
    <property type="protein sequence ID" value="EHR42171.1"/>
    <property type="molecule type" value="Genomic_DNA"/>
</dbReference>
<dbReference type="Pfam" id="PF12836">
    <property type="entry name" value="HHH_3"/>
    <property type="match status" value="1"/>
</dbReference>
<dbReference type="PANTHER" id="PTHR21180">
    <property type="entry name" value="ENDONUCLEASE/EXONUCLEASE/PHOSPHATASE FAMILY DOMAIN-CONTAINING PROTEIN 1"/>
    <property type="match status" value="1"/>
</dbReference>
<dbReference type="Proteomes" id="UP000012046">
    <property type="component" value="Unassembled WGS sequence"/>
</dbReference>
<dbReference type="GO" id="GO:0015628">
    <property type="term" value="P:protein secretion by the type II secretion system"/>
    <property type="evidence" value="ECO:0007669"/>
    <property type="project" value="TreeGrafter"/>
</dbReference>
<feature type="domain" description="Helix-hairpin-helix DNA-binding motif class 1" evidence="2">
    <location>
        <begin position="79"/>
        <end position="98"/>
    </location>
</feature>
<dbReference type="GO" id="GO:0006281">
    <property type="term" value="P:DNA repair"/>
    <property type="evidence" value="ECO:0007669"/>
    <property type="project" value="InterPro"/>
</dbReference>
<reference evidence="3 4" key="1">
    <citation type="journal article" date="2012" name="J. Bacteriol.">
        <title>Genome Sequence of Extracellular-Protease-Producing Alishewanella jeotgali Isolated from Traditional Korean Fermented Seafood.</title>
        <authorList>
            <person name="Jung J."/>
            <person name="Chun J."/>
            <person name="Park W."/>
        </authorList>
    </citation>
    <scope>NUCLEOTIDE SEQUENCE [LARGE SCALE GENOMIC DNA]</scope>
    <source>
        <strain evidence="3 4">KCTC 22429</strain>
    </source>
</reference>
<proteinExistence type="predicted"/>
<dbReference type="InterPro" id="IPR051675">
    <property type="entry name" value="Endo/Exo/Phosphatase_dom_1"/>
</dbReference>
<gene>
    <name evidence="3" type="ORF">AJE_02811</name>
</gene>
<accession>H3ZB57</accession>
<dbReference type="PATRIC" id="fig|1129374.4.peg.569"/>
<feature type="chain" id="PRO_5003591633" evidence="1">
    <location>
        <begin position="23"/>
        <end position="102"/>
    </location>
</feature>
<dbReference type="AlphaFoldDB" id="H3ZB57"/>
<keyword evidence="1" id="KW-0732">Signal</keyword>
<dbReference type="STRING" id="1129374.AJE_02811"/>
<protein>
    <submittedName>
        <fullName evidence="3">ComEA-like protein</fullName>
    </submittedName>
</protein>
<dbReference type="InterPro" id="IPR003583">
    <property type="entry name" value="Hlx-hairpin-Hlx_DNA-bd_motif"/>
</dbReference>
<dbReference type="SMART" id="SM00278">
    <property type="entry name" value="HhH1"/>
    <property type="match status" value="2"/>
</dbReference>
<evidence type="ECO:0000313" key="3">
    <source>
        <dbReference type="EMBL" id="EHR42171.1"/>
    </source>
</evidence>
<feature type="signal peptide" evidence="1">
    <location>
        <begin position="1"/>
        <end position="22"/>
    </location>
</feature>
<dbReference type="InterPro" id="IPR010994">
    <property type="entry name" value="RuvA_2-like"/>
</dbReference>
<organism evidence="3 4">
    <name type="scientific">Alishewanella jeotgali KCTC 22429</name>
    <dbReference type="NCBI Taxonomy" id="1129374"/>
    <lineage>
        <taxon>Bacteria</taxon>
        <taxon>Pseudomonadati</taxon>
        <taxon>Pseudomonadota</taxon>
        <taxon>Gammaproteobacteria</taxon>
        <taxon>Alteromonadales</taxon>
        <taxon>Alteromonadaceae</taxon>
        <taxon>Alishewanella</taxon>
    </lineage>
</organism>
<dbReference type="GO" id="GO:0003677">
    <property type="term" value="F:DNA binding"/>
    <property type="evidence" value="ECO:0007669"/>
    <property type="project" value="InterPro"/>
</dbReference>
<dbReference type="GO" id="GO:0015627">
    <property type="term" value="C:type II protein secretion system complex"/>
    <property type="evidence" value="ECO:0007669"/>
    <property type="project" value="TreeGrafter"/>
</dbReference>
<evidence type="ECO:0000259" key="2">
    <source>
        <dbReference type="SMART" id="SM00278"/>
    </source>
</evidence>
<name>H3ZB57_9ALTE</name>
<evidence type="ECO:0000256" key="1">
    <source>
        <dbReference type="SAM" id="SignalP"/>
    </source>
</evidence>
<dbReference type="RefSeq" id="WP_008949576.1">
    <property type="nucleotide sequence ID" value="NZ_AHTH01000005.1"/>
</dbReference>
<dbReference type="PANTHER" id="PTHR21180:SF32">
    <property type="entry name" value="ENDONUCLEASE_EXONUCLEASE_PHOSPHATASE FAMILY DOMAIN-CONTAINING PROTEIN 1"/>
    <property type="match status" value="1"/>
</dbReference>
<dbReference type="SUPFAM" id="SSF47781">
    <property type="entry name" value="RuvA domain 2-like"/>
    <property type="match status" value="1"/>
</dbReference>
<sequence>MKELLISALLATLVLTANYSLANTSGQPLTKTAVAEASTKLKLNQASAEQLAAVPGLGKVKAQAIVDYVKENGAIKSEAELTKVKGIGEKLAARVAEHVSFD</sequence>
<dbReference type="Gene3D" id="1.10.150.280">
    <property type="entry name" value="AF1531-like domain"/>
    <property type="match status" value="1"/>
</dbReference>
<dbReference type="eggNOG" id="COG1555">
    <property type="taxonomic scope" value="Bacteria"/>
</dbReference>